<feature type="chain" id="PRO_5034836392" description="Palmitoyl-protein thioesterase 1" evidence="9">
    <location>
        <begin position="18"/>
        <end position="335"/>
    </location>
</feature>
<organism evidence="10 11">
    <name type="scientific">Fusarium albosuccineum</name>
    <dbReference type="NCBI Taxonomy" id="1237068"/>
    <lineage>
        <taxon>Eukaryota</taxon>
        <taxon>Fungi</taxon>
        <taxon>Dikarya</taxon>
        <taxon>Ascomycota</taxon>
        <taxon>Pezizomycotina</taxon>
        <taxon>Sordariomycetes</taxon>
        <taxon>Hypocreomycetidae</taxon>
        <taxon>Hypocreales</taxon>
        <taxon>Nectriaceae</taxon>
        <taxon>Fusarium</taxon>
        <taxon>Fusarium decemcellulare species complex</taxon>
    </lineage>
</organism>
<evidence type="ECO:0000256" key="7">
    <source>
        <dbReference type="ARBA" id="ARBA00023180"/>
    </source>
</evidence>
<evidence type="ECO:0000256" key="1">
    <source>
        <dbReference type="ARBA" id="ARBA00010758"/>
    </source>
</evidence>
<evidence type="ECO:0000256" key="6">
    <source>
        <dbReference type="ARBA" id="ARBA00023157"/>
    </source>
</evidence>
<evidence type="ECO:0000256" key="2">
    <source>
        <dbReference type="ARBA" id="ARBA00012423"/>
    </source>
</evidence>
<dbReference type="PRINTS" id="PR00414">
    <property type="entry name" value="PPTHIESTRASE"/>
</dbReference>
<sequence length="335" mass="37826">MLSRSPLWLGLAAGALAAAIDHHDKGVPRHAVDDVDDTPLPIVIWHGLGDNAGSEGMKSLDELANAIHPGTFVYVIALDDDPSKDRSATFTGNVSAQIEQVCEELAKHPILSTAPAIDAIGISQGGQFLRGYVERCNWPQVRSLVTFGSQHNGISKFRVCKPNDWVCKGAMALLRYNVWSSFVQRQLVPAQYYRDPEDYDNYLEYSNFLADINNEHELKNEKYKANIASLTNFVMWMYQDDTMVIPKESSWFEEVNGTEIIPLRARKLYTEDWIGLRELDRKGGLRFRNAPGDHLENMTELLNGTIAEYFGPWRKTFKSDMEDPKGSGYFESEEL</sequence>
<protein>
    <recommendedName>
        <fullName evidence="3">Palmitoyl-protein thioesterase 1</fullName>
        <ecNumber evidence="2">3.1.2.22</ecNumber>
    </recommendedName>
    <alternativeName>
        <fullName evidence="8">Palmitoyl-protein hydrolase 1</fullName>
    </alternativeName>
</protein>
<keyword evidence="11" id="KW-1185">Reference proteome</keyword>
<keyword evidence="4 9" id="KW-0732">Signal</keyword>
<dbReference type="SUPFAM" id="SSF53474">
    <property type="entry name" value="alpha/beta-Hydrolases"/>
    <property type="match status" value="1"/>
</dbReference>
<name>A0A8H4KVY1_9HYPO</name>
<dbReference type="Gene3D" id="3.40.50.1820">
    <property type="entry name" value="alpha/beta hydrolase"/>
    <property type="match status" value="1"/>
</dbReference>
<dbReference type="OrthoDB" id="10263094at2759"/>
<proteinExistence type="inferred from homology"/>
<evidence type="ECO:0000313" key="10">
    <source>
        <dbReference type="EMBL" id="KAF4458470.1"/>
    </source>
</evidence>
<dbReference type="InterPro" id="IPR002472">
    <property type="entry name" value="Palm_thioest"/>
</dbReference>
<dbReference type="InterPro" id="IPR029058">
    <property type="entry name" value="AB_hydrolase_fold"/>
</dbReference>
<evidence type="ECO:0000256" key="9">
    <source>
        <dbReference type="SAM" id="SignalP"/>
    </source>
</evidence>
<comment type="similarity">
    <text evidence="1">Belongs to the palmitoyl-protein thioesterase family.</text>
</comment>
<dbReference type="EMBL" id="JAADYS010002448">
    <property type="protein sequence ID" value="KAF4458470.1"/>
    <property type="molecule type" value="Genomic_DNA"/>
</dbReference>
<evidence type="ECO:0000256" key="5">
    <source>
        <dbReference type="ARBA" id="ARBA00022801"/>
    </source>
</evidence>
<dbReference type="Pfam" id="PF02089">
    <property type="entry name" value="Palm_thioest"/>
    <property type="match status" value="1"/>
</dbReference>
<dbReference type="GO" id="GO:0008474">
    <property type="term" value="F:palmitoyl-(protein) hydrolase activity"/>
    <property type="evidence" value="ECO:0007669"/>
    <property type="project" value="UniProtKB-EC"/>
</dbReference>
<dbReference type="Proteomes" id="UP000554235">
    <property type="component" value="Unassembled WGS sequence"/>
</dbReference>
<dbReference type="EC" id="3.1.2.22" evidence="2"/>
<dbReference type="PANTHER" id="PTHR11247:SF8">
    <property type="entry name" value="PALMITOYL-PROTEIN THIOESTERASE 1"/>
    <property type="match status" value="1"/>
</dbReference>
<keyword evidence="5" id="KW-0378">Hydrolase</keyword>
<evidence type="ECO:0000256" key="3">
    <source>
        <dbReference type="ARBA" id="ARBA00014212"/>
    </source>
</evidence>
<keyword evidence="6" id="KW-1015">Disulfide bond</keyword>
<evidence type="ECO:0000256" key="4">
    <source>
        <dbReference type="ARBA" id="ARBA00022729"/>
    </source>
</evidence>
<gene>
    <name evidence="10" type="ORF">FALBO_14796</name>
</gene>
<evidence type="ECO:0000256" key="8">
    <source>
        <dbReference type="ARBA" id="ARBA00031934"/>
    </source>
</evidence>
<dbReference type="AlphaFoldDB" id="A0A8H4KVY1"/>
<accession>A0A8H4KVY1</accession>
<keyword evidence="7" id="KW-0325">Glycoprotein</keyword>
<dbReference type="PANTHER" id="PTHR11247">
    <property type="entry name" value="PALMITOYL-PROTEIN THIOESTERASE/DOLICHYLDIPHOSPHATASE 1"/>
    <property type="match status" value="1"/>
</dbReference>
<reference evidence="10 11" key="1">
    <citation type="submission" date="2020-01" db="EMBL/GenBank/DDBJ databases">
        <title>Identification and distribution of gene clusters putatively required for synthesis of sphingolipid metabolism inhibitors in phylogenetically diverse species of the filamentous fungus Fusarium.</title>
        <authorList>
            <person name="Kim H.-S."/>
            <person name="Busman M."/>
            <person name="Brown D.W."/>
            <person name="Divon H."/>
            <person name="Uhlig S."/>
            <person name="Proctor R.H."/>
        </authorList>
    </citation>
    <scope>NUCLEOTIDE SEQUENCE [LARGE SCALE GENOMIC DNA]</scope>
    <source>
        <strain evidence="10 11">NRRL 20459</strain>
    </source>
</reference>
<evidence type="ECO:0000313" key="11">
    <source>
        <dbReference type="Proteomes" id="UP000554235"/>
    </source>
</evidence>
<feature type="signal peptide" evidence="9">
    <location>
        <begin position="1"/>
        <end position="17"/>
    </location>
</feature>
<dbReference type="FunFam" id="3.40.50.1820:FF:000107">
    <property type="entry name" value="Palmitoyl-protein thioesterase 1"/>
    <property type="match status" value="1"/>
</dbReference>
<comment type="caution">
    <text evidence="10">The sequence shown here is derived from an EMBL/GenBank/DDBJ whole genome shotgun (WGS) entry which is preliminary data.</text>
</comment>